<gene>
    <name evidence="4" type="ORF">B840_00465</name>
</gene>
<feature type="domain" description="AMIN-like" evidence="3">
    <location>
        <begin position="119"/>
        <end position="243"/>
    </location>
</feature>
<name>A0A0B6TID5_9CORY</name>
<feature type="chain" id="PRO_5039068179" description="AMIN-like domain-containing protein" evidence="2">
    <location>
        <begin position="39"/>
        <end position="398"/>
    </location>
</feature>
<dbReference type="KEGG" id="cmq:B840_00465"/>
<feature type="region of interest" description="Disordered" evidence="1">
    <location>
        <begin position="250"/>
        <end position="270"/>
    </location>
</feature>
<protein>
    <recommendedName>
        <fullName evidence="3">AMIN-like domain-containing protein</fullName>
    </recommendedName>
</protein>
<feature type="signal peptide" evidence="2">
    <location>
        <begin position="1"/>
        <end position="38"/>
    </location>
</feature>
<feature type="region of interest" description="Disordered" evidence="1">
    <location>
        <begin position="42"/>
        <end position="113"/>
    </location>
</feature>
<dbReference type="Gene3D" id="2.60.40.3500">
    <property type="match status" value="1"/>
</dbReference>
<dbReference type="HOGENOM" id="CLU_037406_0_0_11"/>
<feature type="compositionally biased region" description="Low complexity" evidence="1">
    <location>
        <begin position="46"/>
        <end position="91"/>
    </location>
</feature>
<sequence length="398" mass="42194">MYNAPTRAYRGYMRHHTKFRNVRTAAALIFVGALTLSACTENSDNGADPPTQTTTTATATSPATTTTGTVTATPSTSPTGNSPGTTSSSPTSTPPATRPLGSPDNAAKSQDPSGMAQLDVTNVRVGRHPDFDRVVLDLTGEGTPGWRADFNTDPRQDGSGFPVEYEGATSIDLWVTGLAMPEPVDGEYHVIGTVPGAGGVVTEVVSGGWFEGQTQFVIGLTGERPYSIQMIDNPKRLVVDILHEPGAAPEVNALGSPNLQDKTQDSGPPHRRAVTNVRIGAHDGFDRVVFDTVGEGTVGWYTSYTTDPIMPEFGEPVDYEGAIALDVNLTGVYLPSEIGEAYPPIGTTPGAGGVVVEVVESLSYHQQSQFIIGLTEKLPYSIQILENPQRVVVDILHE</sequence>
<evidence type="ECO:0000259" key="3">
    <source>
        <dbReference type="Pfam" id="PF24837"/>
    </source>
</evidence>
<evidence type="ECO:0000256" key="1">
    <source>
        <dbReference type="SAM" id="MobiDB-lite"/>
    </source>
</evidence>
<dbReference type="EMBL" id="CP007790">
    <property type="protein sequence ID" value="AJK67733.1"/>
    <property type="molecule type" value="Genomic_DNA"/>
</dbReference>
<evidence type="ECO:0000256" key="2">
    <source>
        <dbReference type="SAM" id="SignalP"/>
    </source>
</evidence>
<organism evidence="4 5">
    <name type="scientific">Corynebacterium marinum DSM 44953</name>
    <dbReference type="NCBI Taxonomy" id="1224162"/>
    <lineage>
        <taxon>Bacteria</taxon>
        <taxon>Bacillati</taxon>
        <taxon>Actinomycetota</taxon>
        <taxon>Actinomycetes</taxon>
        <taxon>Mycobacteriales</taxon>
        <taxon>Corynebacteriaceae</taxon>
        <taxon>Corynebacterium</taxon>
    </lineage>
</organism>
<evidence type="ECO:0000313" key="4">
    <source>
        <dbReference type="EMBL" id="AJK67733.1"/>
    </source>
</evidence>
<reference evidence="4 5" key="1">
    <citation type="submission" date="2014-05" db="EMBL/GenBank/DDBJ databases">
        <title>Complete genome sequence of Corynebacterium marinum DSM 44953.</title>
        <authorList>
            <person name="Schaffert L."/>
            <person name="Albersmeier A."/>
            <person name="Kalinowski J."/>
            <person name="Ruckert C."/>
        </authorList>
    </citation>
    <scope>NUCLEOTIDE SEQUENCE [LARGE SCALE GENOMIC DNA]</scope>
    <source>
        <strain evidence="4 5">DSM 44953</strain>
    </source>
</reference>
<evidence type="ECO:0000313" key="5">
    <source>
        <dbReference type="Proteomes" id="UP000031928"/>
    </source>
</evidence>
<keyword evidence="5" id="KW-1185">Reference proteome</keyword>
<proteinExistence type="predicted"/>
<keyword evidence="2" id="KW-0732">Signal</keyword>
<dbReference type="InterPro" id="IPR056303">
    <property type="entry name" value="AMIN-like"/>
</dbReference>
<accession>A0A0B6TID5</accession>
<feature type="domain" description="AMIN-like" evidence="3">
    <location>
        <begin position="273"/>
        <end position="397"/>
    </location>
</feature>
<dbReference type="STRING" id="1224162.B840_00465"/>
<dbReference type="Pfam" id="PF24837">
    <property type="entry name" value="AMIN-like"/>
    <property type="match status" value="2"/>
</dbReference>
<dbReference type="AlphaFoldDB" id="A0A0B6TID5"/>
<dbReference type="Proteomes" id="UP000031928">
    <property type="component" value="Chromosome"/>
</dbReference>